<organism evidence="3 4">
    <name type="scientific">Nocardia aurea</name>
    <dbReference type="NCBI Taxonomy" id="2144174"/>
    <lineage>
        <taxon>Bacteria</taxon>
        <taxon>Bacillati</taxon>
        <taxon>Actinomycetota</taxon>
        <taxon>Actinomycetes</taxon>
        <taxon>Mycobacteriales</taxon>
        <taxon>Nocardiaceae</taxon>
        <taxon>Nocardia</taxon>
    </lineage>
</organism>
<dbReference type="SUPFAM" id="SSF69322">
    <property type="entry name" value="Tricorn protease domain 2"/>
    <property type="match status" value="1"/>
</dbReference>
<evidence type="ECO:0000313" key="4">
    <source>
        <dbReference type="Proteomes" id="UP001551695"/>
    </source>
</evidence>
<dbReference type="InterPro" id="IPR015943">
    <property type="entry name" value="WD40/YVTN_repeat-like_dom_sf"/>
</dbReference>
<dbReference type="EMBL" id="JBFAKC010000005">
    <property type="protein sequence ID" value="MEV0708743.1"/>
    <property type="molecule type" value="Genomic_DNA"/>
</dbReference>
<evidence type="ECO:0000259" key="2">
    <source>
        <dbReference type="Pfam" id="PF13360"/>
    </source>
</evidence>
<dbReference type="InterPro" id="IPR002372">
    <property type="entry name" value="PQQ_rpt_dom"/>
</dbReference>
<dbReference type="Gene3D" id="2.130.10.10">
    <property type="entry name" value="YVTN repeat-like/Quinoprotein amine dehydrogenase"/>
    <property type="match status" value="1"/>
</dbReference>
<dbReference type="RefSeq" id="WP_357783746.1">
    <property type="nucleotide sequence ID" value="NZ_JBFAKC010000005.1"/>
</dbReference>
<proteinExistence type="predicted"/>
<dbReference type="Proteomes" id="UP001551695">
    <property type="component" value="Unassembled WGS sequence"/>
</dbReference>
<feature type="region of interest" description="Disordered" evidence="1">
    <location>
        <begin position="1"/>
        <end position="25"/>
    </location>
</feature>
<dbReference type="Pfam" id="PF13360">
    <property type="entry name" value="PQQ_2"/>
    <property type="match status" value="1"/>
</dbReference>
<sequence>MDDGSNTNGHRKAGGAQSVSERSPTTYLIETCADWSSVPPRPITGYDLAGRRVPLARTDGKEQARRRISELSADRDPRRNIRAIEKLSDGRVIAALDGVGLESWSPSGHRQWAVPDEAGGRAIVVAPDEGSAWIALQRKDIDDLARVSLADGGCLDELTPTGRASLVRCAGGLPAPAPAGSNGSRSRMRIRRGSRTYFMENIRGPESDVGPISDQFLAATLNTTPPDGRPREPSSTELTLRFPCSWTPNEIHFAGAGVETSDGDLVHTGTVYDGRGLQPGGSFVVRRRPTTGEPLWVFRTDRAAVDLDADSKTVYVAFRNGELVALDVDTGTALWRGRVIIGTVPVLLTALTVAGPGRLLLGTGDGRILECVDLDRSPDVVHSGDCGRR</sequence>
<evidence type="ECO:0000256" key="1">
    <source>
        <dbReference type="SAM" id="MobiDB-lite"/>
    </source>
</evidence>
<gene>
    <name evidence="3" type="ORF">AB0I48_14355</name>
</gene>
<keyword evidence="4" id="KW-1185">Reference proteome</keyword>
<name>A0ABV3FTI5_9NOCA</name>
<feature type="domain" description="Pyrrolo-quinoline quinone repeat" evidence="2">
    <location>
        <begin position="268"/>
        <end position="369"/>
    </location>
</feature>
<reference evidence="3 4" key="1">
    <citation type="submission" date="2024-06" db="EMBL/GenBank/DDBJ databases">
        <title>The Natural Products Discovery Center: Release of the First 8490 Sequenced Strains for Exploring Actinobacteria Biosynthetic Diversity.</title>
        <authorList>
            <person name="Kalkreuter E."/>
            <person name="Kautsar S.A."/>
            <person name="Yang D."/>
            <person name="Bader C.D."/>
            <person name="Teijaro C.N."/>
            <person name="Fluegel L."/>
            <person name="Davis C.M."/>
            <person name="Simpson J.R."/>
            <person name="Lauterbach L."/>
            <person name="Steele A.D."/>
            <person name="Gui C."/>
            <person name="Meng S."/>
            <person name="Li G."/>
            <person name="Viehrig K."/>
            <person name="Ye F."/>
            <person name="Su P."/>
            <person name="Kiefer A.F."/>
            <person name="Nichols A."/>
            <person name="Cepeda A.J."/>
            <person name="Yan W."/>
            <person name="Fan B."/>
            <person name="Jiang Y."/>
            <person name="Adhikari A."/>
            <person name="Zheng C.-J."/>
            <person name="Schuster L."/>
            <person name="Cowan T.M."/>
            <person name="Smanski M.J."/>
            <person name="Chevrette M.G."/>
            <person name="De Carvalho L.P.S."/>
            <person name="Shen B."/>
        </authorList>
    </citation>
    <scope>NUCLEOTIDE SEQUENCE [LARGE SCALE GENOMIC DNA]</scope>
    <source>
        <strain evidence="3 4">NPDC050403</strain>
    </source>
</reference>
<accession>A0ABV3FTI5</accession>
<protein>
    <recommendedName>
        <fullName evidence="2">Pyrrolo-quinoline quinone repeat domain-containing protein</fullName>
    </recommendedName>
</protein>
<evidence type="ECO:0000313" key="3">
    <source>
        <dbReference type="EMBL" id="MEV0708743.1"/>
    </source>
</evidence>
<comment type="caution">
    <text evidence="3">The sequence shown here is derived from an EMBL/GenBank/DDBJ whole genome shotgun (WGS) entry which is preliminary data.</text>
</comment>